<dbReference type="Proteomes" id="UP000032900">
    <property type="component" value="Unassembled WGS sequence"/>
</dbReference>
<dbReference type="PANTHER" id="PTHR30329:SF21">
    <property type="entry name" value="LIPOPROTEIN YIAD-RELATED"/>
    <property type="match status" value="1"/>
</dbReference>
<dbReference type="GO" id="GO:0016020">
    <property type="term" value="C:membrane"/>
    <property type="evidence" value="ECO:0007669"/>
    <property type="project" value="UniProtKB-UniRule"/>
</dbReference>
<keyword evidence="1" id="KW-0472">Membrane</keyword>
<evidence type="ECO:0000313" key="3">
    <source>
        <dbReference type="EMBL" id="GAO27704.1"/>
    </source>
</evidence>
<dbReference type="STRING" id="1236989.JCM15548_14549"/>
<dbReference type="PROSITE" id="PS51123">
    <property type="entry name" value="OMPA_2"/>
    <property type="match status" value="1"/>
</dbReference>
<keyword evidence="4" id="KW-1185">Reference proteome</keyword>
<evidence type="ECO:0000256" key="1">
    <source>
        <dbReference type="PROSITE-ProRule" id="PRU00473"/>
    </source>
</evidence>
<dbReference type="Pfam" id="PF00691">
    <property type="entry name" value="OmpA"/>
    <property type="match status" value="1"/>
</dbReference>
<dbReference type="InterPro" id="IPR006665">
    <property type="entry name" value="OmpA-like"/>
</dbReference>
<dbReference type="Gene3D" id="2.120.10.30">
    <property type="entry name" value="TolB, C-terminal domain"/>
    <property type="match status" value="1"/>
</dbReference>
<name>A0A0E9LR29_9BACT</name>
<feature type="domain" description="OmpA-like" evidence="2">
    <location>
        <begin position="325"/>
        <end position="447"/>
    </location>
</feature>
<dbReference type="InterPro" id="IPR011659">
    <property type="entry name" value="WD40"/>
</dbReference>
<dbReference type="Pfam" id="PF07676">
    <property type="entry name" value="PD40"/>
    <property type="match status" value="2"/>
</dbReference>
<protein>
    <recommendedName>
        <fullName evidence="2">OmpA-like domain-containing protein</fullName>
    </recommendedName>
</protein>
<reference evidence="3 4" key="1">
    <citation type="journal article" date="2015" name="Microbes Environ.">
        <title>Distribution and evolution of nitrogen fixation genes in the phylum bacteroidetes.</title>
        <authorList>
            <person name="Inoue J."/>
            <person name="Oshima K."/>
            <person name="Suda W."/>
            <person name="Sakamoto M."/>
            <person name="Iino T."/>
            <person name="Noda S."/>
            <person name="Hongoh Y."/>
            <person name="Hattori M."/>
            <person name="Ohkuma M."/>
        </authorList>
    </citation>
    <scope>NUCLEOTIDE SEQUENCE [LARGE SCALE GENOMIC DNA]</scope>
    <source>
        <strain evidence="3">JCM 15548</strain>
    </source>
</reference>
<dbReference type="SUPFAM" id="SSF49478">
    <property type="entry name" value="Cna protein B-type domain"/>
    <property type="match status" value="1"/>
</dbReference>
<gene>
    <name evidence="3" type="ORF">JCM15548_14549</name>
</gene>
<dbReference type="InterPro" id="IPR036737">
    <property type="entry name" value="OmpA-like_sf"/>
</dbReference>
<dbReference type="EMBL" id="BAZW01000087">
    <property type="protein sequence ID" value="GAO27704.1"/>
    <property type="molecule type" value="Genomic_DNA"/>
</dbReference>
<evidence type="ECO:0000259" key="2">
    <source>
        <dbReference type="PROSITE" id="PS51123"/>
    </source>
</evidence>
<organism evidence="3 4">
    <name type="scientific">Geofilum rubicundum JCM 15548</name>
    <dbReference type="NCBI Taxonomy" id="1236989"/>
    <lineage>
        <taxon>Bacteria</taxon>
        <taxon>Pseudomonadati</taxon>
        <taxon>Bacteroidota</taxon>
        <taxon>Bacteroidia</taxon>
        <taxon>Marinilabiliales</taxon>
        <taxon>Marinilabiliaceae</taxon>
        <taxon>Geofilum</taxon>
    </lineage>
</organism>
<dbReference type="CDD" id="cd07185">
    <property type="entry name" value="OmpA_C-like"/>
    <property type="match status" value="1"/>
</dbReference>
<dbReference type="InterPro" id="IPR011042">
    <property type="entry name" value="6-blade_b-propeller_TolB-like"/>
</dbReference>
<dbReference type="InterPro" id="IPR050330">
    <property type="entry name" value="Bact_OuterMem_StrucFunc"/>
</dbReference>
<evidence type="ECO:0000313" key="4">
    <source>
        <dbReference type="Proteomes" id="UP000032900"/>
    </source>
</evidence>
<proteinExistence type="predicted"/>
<dbReference type="AlphaFoldDB" id="A0A0E9LR29"/>
<dbReference type="SUPFAM" id="SSF82171">
    <property type="entry name" value="DPP6 N-terminal domain-like"/>
    <property type="match status" value="1"/>
</dbReference>
<sequence length="448" mass="50003">MIKIFSVEFDGKDWVNEREVPFNSDEFDNAHPAVSPDDKFLYFVSNRPGGYGGTDLWRVERRANRTYGSPSNLGPRVNTFGDERYPFVSKDNILYFASDGHSGFGGLDLFRAEYLNGIWGNTQNMMRPFNSDKDDFGYVINPTDPQKGLLSTNRQGDGTEDVIFYVQYLDEEESEEPAAEEPAADIIRAEPETEMVPVTRPEPVVVAEPVPDPVQEPEPVEEEPKVDLSIFPSALNSMLISSFNGNPLSGATVILSDAFTGTVINRGTTGENGRFSLAIPDAYRLEGQEFEITVSKNEFNTRKVVGNIMELEEIGSAGFSLTPIFEETDLNEISDLSIPYEGQNITTEGFSLLDQVAAYLLSNPNVVIKLNGHTDARGNRMTNLTTSQTVAEKAEAYLLSKGVPDDNLIPRGYGERYLQNNCRRGKLCSEAEHMNNRRIEVVVWRFLQ</sequence>
<dbReference type="SUPFAM" id="SSF103088">
    <property type="entry name" value="OmpA-like"/>
    <property type="match status" value="1"/>
</dbReference>
<dbReference type="PANTHER" id="PTHR30329">
    <property type="entry name" value="STATOR ELEMENT OF FLAGELLAR MOTOR COMPLEX"/>
    <property type="match status" value="1"/>
</dbReference>
<comment type="caution">
    <text evidence="3">The sequence shown here is derived from an EMBL/GenBank/DDBJ whole genome shotgun (WGS) entry which is preliminary data.</text>
</comment>
<accession>A0A0E9LR29</accession>
<dbReference type="Gene3D" id="3.30.1330.60">
    <property type="entry name" value="OmpA-like domain"/>
    <property type="match status" value="1"/>
</dbReference>